<organism evidence="9 10">
    <name type="scientific">Novosphingobium aromaticivorans (strain ATCC 700278 / DSM 12444 / CCUG 56034 / CIP 105152 / NBRC 16084 / F199)</name>
    <dbReference type="NCBI Taxonomy" id="279238"/>
    <lineage>
        <taxon>Bacteria</taxon>
        <taxon>Pseudomonadati</taxon>
        <taxon>Pseudomonadota</taxon>
        <taxon>Alphaproteobacteria</taxon>
        <taxon>Sphingomonadales</taxon>
        <taxon>Sphingomonadaceae</taxon>
        <taxon>Novosphingobium</taxon>
    </lineage>
</organism>
<evidence type="ECO:0000313" key="10">
    <source>
        <dbReference type="Proteomes" id="UP000009134"/>
    </source>
</evidence>
<reference evidence="9 10" key="1">
    <citation type="submission" date="2007-04" db="EMBL/GenBank/DDBJ databases">
        <title>Complete sequence of plasmid pNL2 of Novosphingobium aromaticivorans DSM 12444.</title>
        <authorList>
            <consortium name="US DOE Joint Genome Institute"/>
            <person name="Copeland A."/>
            <person name="Lucas S."/>
            <person name="Lapidus A."/>
            <person name="Barry K."/>
            <person name="Detter J.C."/>
            <person name="Glavina del Rio T."/>
            <person name="Hammon N."/>
            <person name="Israni S."/>
            <person name="Dalin E."/>
            <person name="Tice H."/>
            <person name="Pitluck S."/>
            <person name="Chertkov O."/>
            <person name="Han C."/>
            <person name="Thomson S."/>
            <person name="Schmutz J."/>
            <person name="Larimer F."/>
            <person name="Land M."/>
            <person name="Kyrpides N."/>
            <person name="Ivanova N."/>
            <person name="Fredrickson J."/>
            <person name="Romine M.F."/>
            <person name="Richardson P."/>
        </authorList>
    </citation>
    <scope>NUCLEOTIDE SEQUENCE [LARGE SCALE GENOMIC DNA]</scope>
    <source>
        <strain evidence="10">ATCC 700278 / DSM 12444 / CCUG 56034 / CIP 105152 / NBRC 16084 / F199</strain>
        <plasmid evidence="9 10">pNL2</plasmid>
    </source>
</reference>
<evidence type="ECO:0000256" key="2">
    <source>
        <dbReference type="ARBA" id="ARBA00022617"/>
    </source>
</evidence>
<geneLocation type="plasmid" evidence="9 10">
    <name>pNL2</name>
</geneLocation>
<dbReference type="GO" id="GO:0020037">
    <property type="term" value="F:heme binding"/>
    <property type="evidence" value="ECO:0007669"/>
    <property type="project" value="InterPro"/>
</dbReference>
<dbReference type="InterPro" id="IPR036909">
    <property type="entry name" value="Cyt_c-like_dom_sf"/>
</dbReference>
<dbReference type="Proteomes" id="UP000009134">
    <property type="component" value="Plasmid pNL2"/>
</dbReference>
<evidence type="ECO:0000313" key="9">
    <source>
        <dbReference type="EMBL" id="ABP64676.1"/>
    </source>
</evidence>
<dbReference type="RefSeq" id="WP_011907055.1">
    <property type="nucleotide sequence ID" value="NC_009427.1"/>
</dbReference>
<evidence type="ECO:0000259" key="8">
    <source>
        <dbReference type="PROSITE" id="PS51007"/>
    </source>
</evidence>
<evidence type="ECO:0000256" key="6">
    <source>
        <dbReference type="PROSITE-ProRule" id="PRU00433"/>
    </source>
</evidence>
<name>A4XFG5_NOVAD</name>
<evidence type="ECO:0000256" key="4">
    <source>
        <dbReference type="ARBA" id="ARBA00022982"/>
    </source>
</evidence>
<keyword evidence="3 6" id="KW-0479">Metal-binding</keyword>
<proteinExistence type="predicted"/>
<dbReference type="GO" id="GO:0046872">
    <property type="term" value="F:metal ion binding"/>
    <property type="evidence" value="ECO:0007669"/>
    <property type="project" value="UniProtKB-KW"/>
</dbReference>
<keyword evidence="9" id="KW-0614">Plasmid</keyword>
<dbReference type="GO" id="GO:0009055">
    <property type="term" value="F:electron transfer activity"/>
    <property type="evidence" value="ECO:0007669"/>
    <property type="project" value="InterPro"/>
</dbReference>
<dbReference type="PANTHER" id="PTHR11961">
    <property type="entry name" value="CYTOCHROME C"/>
    <property type="match status" value="1"/>
</dbReference>
<keyword evidence="10" id="KW-1185">Reference proteome</keyword>
<dbReference type="HOGENOM" id="CLU_060944_2_0_5"/>
<dbReference type="SUPFAM" id="SSF46626">
    <property type="entry name" value="Cytochrome c"/>
    <property type="match status" value="1"/>
</dbReference>
<accession>A4XFG5</accession>
<dbReference type="EMBL" id="CP000677">
    <property type="protein sequence ID" value="ABP64676.1"/>
    <property type="molecule type" value="Genomic_DNA"/>
</dbReference>
<dbReference type="Pfam" id="PF00034">
    <property type="entry name" value="Cytochrom_C"/>
    <property type="match status" value="1"/>
</dbReference>
<feature type="domain" description="Cytochrome c" evidence="8">
    <location>
        <begin position="27"/>
        <end position="126"/>
    </location>
</feature>
<dbReference type="eggNOG" id="COG3474">
    <property type="taxonomic scope" value="Bacteria"/>
</dbReference>
<evidence type="ECO:0000256" key="3">
    <source>
        <dbReference type="ARBA" id="ARBA00022723"/>
    </source>
</evidence>
<dbReference type="InterPro" id="IPR002327">
    <property type="entry name" value="Cyt_c_1A/1B"/>
</dbReference>
<evidence type="ECO:0000256" key="5">
    <source>
        <dbReference type="ARBA" id="ARBA00023004"/>
    </source>
</evidence>
<dbReference type="Gene3D" id="1.10.760.10">
    <property type="entry name" value="Cytochrome c-like domain"/>
    <property type="match status" value="1"/>
</dbReference>
<gene>
    <name evidence="9" type="ordered locus">Saro_3817</name>
</gene>
<dbReference type="PRINTS" id="PR00604">
    <property type="entry name" value="CYTCHRMECIAB"/>
</dbReference>
<dbReference type="PROSITE" id="PS51007">
    <property type="entry name" value="CYTC"/>
    <property type="match status" value="1"/>
</dbReference>
<keyword evidence="7" id="KW-0732">Signal</keyword>
<feature type="signal peptide" evidence="7">
    <location>
        <begin position="1"/>
        <end position="23"/>
    </location>
</feature>
<keyword evidence="4" id="KW-0249">Electron transport</keyword>
<dbReference type="InterPro" id="IPR009056">
    <property type="entry name" value="Cyt_c-like_dom"/>
</dbReference>
<protein>
    <submittedName>
        <fullName evidence="9">Cytochrome c, class I</fullName>
    </submittedName>
</protein>
<feature type="chain" id="PRO_5002675550" evidence="7">
    <location>
        <begin position="24"/>
        <end position="127"/>
    </location>
</feature>
<evidence type="ECO:0000256" key="7">
    <source>
        <dbReference type="SAM" id="SignalP"/>
    </source>
</evidence>
<keyword evidence="5 6" id="KW-0408">Iron</keyword>
<keyword evidence="1" id="KW-0813">Transport</keyword>
<keyword evidence="2 6" id="KW-0349">Heme</keyword>
<dbReference type="KEGG" id="nar:Saro_3817"/>
<dbReference type="AlphaFoldDB" id="A4XFG5"/>
<sequence length="127" mass="12848">MSVRAFMLTAGLSAVALASGALATPTADVARGKALFARCAGCHAVVPGARSIGPNLAGVEGRKAASAGSYAYSPALARLKITWDRGNLDKFLAGPQKMAPGSKMAFAGLADPGQRADVIAYLATLQD</sequence>
<evidence type="ECO:0000256" key="1">
    <source>
        <dbReference type="ARBA" id="ARBA00022448"/>
    </source>
</evidence>